<keyword evidence="5 6" id="KW-0482">Metalloprotease</keyword>
<organism evidence="9 10">
    <name type="scientific">Mycoplasmoides genitalium M6320</name>
    <dbReference type="NCBI Taxonomy" id="662945"/>
    <lineage>
        <taxon>Bacteria</taxon>
        <taxon>Bacillati</taxon>
        <taxon>Mycoplasmatota</taxon>
        <taxon>Mycoplasmoidales</taxon>
        <taxon>Mycoplasmoidaceae</taxon>
        <taxon>Mycoplasmoides</taxon>
    </lineage>
</organism>
<protein>
    <recommendedName>
        <fullName evidence="6">Oligopeptidase F</fullName>
        <ecNumber evidence="6">3.4.24.-</ecNumber>
    </recommendedName>
</protein>
<evidence type="ECO:0000313" key="9">
    <source>
        <dbReference type="EMBL" id="AFQ03996.1"/>
    </source>
</evidence>
<evidence type="ECO:0000256" key="6">
    <source>
        <dbReference type="RuleBase" id="RU368091"/>
    </source>
</evidence>
<keyword evidence="2 6" id="KW-0479">Metal-binding</keyword>
<dbReference type="Gene3D" id="1.10.1370.20">
    <property type="entry name" value="Oligoendopeptidase f, C-terminal domain"/>
    <property type="match status" value="1"/>
</dbReference>
<feature type="domain" description="Oligopeptidase F N-terminal" evidence="8">
    <location>
        <begin position="111"/>
        <end position="171"/>
    </location>
</feature>
<keyword evidence="4 6" id="KW-0862">Zinc</keyword>
<comment type="similarity">
    <text evidence="6">Belongs to the peptidase M3B family.</text>
</comment>
<sequence length="607" mass="70851">MKNSYKWDLSVLLNNQSLQANFLKIQTVSEALIKAYNNGLCFTNKTSFEQFLAIDDKFTELENRYTNYLYNKQNENNLDKEVNDAIFAYQSFKNNHNLAFSTLQQELYNHEKLIKDYLTDPKLAVYKRNLMLVFRDKPHQLSSQTQSLLSQINPCFNQAERIFNILSTADLNLQPVVYQNKKYPINSVSDYQSLLENTNRGIRKACYEKWIEIYWTNRNSLSLSLVENYIQLENFAKLKNHPSYIAQTAFNDEIEVGFIDFVYQQVAQFAKTFQAFIRLKKQIYKHVLKVNKVEPYDLTLTLFKTKKPYTIEQAKQDALKVLDLLGDNYIKIVKKAFNENWIDWLADKNKYTGAYSISNVKGLEHFFILMNFDKTKSSLNTLVHELGHSVHSWYASQHQSQNIDPTIFYAEIASIANELLLCYYELQLYKNNHKQLIASLLSQINHFFGATTRQIMFSQFEKDTLDLIRVNQKPDFKTLIKIYANTAVKYQGFKPEVVANKLKKTQYQKSLSHIIAIPHFYAGNFYVYKYAIGQVAGILVAKKINSGDKKMKDNYFKFLSSGSSLAPLETIKLLGIDLTSPQPWQEAHNEVKRWLKIVKQSFKKLQK</sequence>
<evidence type="ECO:0000256" key="3">
    <source>
        <dbReference type="ARBA" id="ARBA00022801"/>
    </source>
</evidence>
<evidence type="ECO:0000313" key="10">
    <source>
        <dbReference type="Proteomes" id="UP000005254"/>
    </source>
</evidence>
<keyword evidence="1 6" id="KW-0645">Protease</keyword>
<dbReference type="GO" id="GO:0046872">
    <property type="term" value="F:metal ion binding"/>
    <property type="evidence" value="ECO:0007669"/>
    <property type="project" value="UniProtKB-UniRule"/>
</dbReference>
<evidence type="ECO:0000256" key="4">
    <source>
        <dbReference type="ARBA" id="ARBA00022833"/>
    </source>
</evidence>
<dbReference type="Gene3D" id="1.20.140.70">
    <property type="entry name" value="Oligopeptidase f, N-terminal domain"/>
    <property type="match status" value="1"/>
</dbReference>
<keyword evidence="3 6" id="KW-0378">Hydrolase</keyword>
<dbReference type="CDD" id="cd09608">
    <property type="entry name" value="M3B_PepF"/>
    <property type="match status" value="1"/>
</dbReference>
<dbReference type="InterPro" id="IPR001567">
    <property type="entry name" value="Pept_M3A_M3B_dom"/>
</dbReference>
<feature type="domain" description="Peptidase M3A/M3B catalytic" evidence="7">
    <location>
        <begin position="194"/>
        <end position="589"/>
    </location>
</feature>
<dbReference type="SUPFAM" id="SSF55486">
    <property type="entry name" value="Metalloproteases ('zincins'), catalytic domain"/>
    <property type="match status" value="1"/>
</dbReference>
<dbReference type="Pfam" id="PF01432">
    <property type="entry name" value="Peptidase_M3"/>
    <property type="match status" value="1"/>
</dbReference>
<reference evidence="9 10" key="1">
    <citation type="journal article" date="2012" name="J. Bacteriol.">
        <title>Draft Genome Sequences of Four Axenic Mycoplasma genitalium Strains Isolated from Denmark, Japan, and Australia.</title>
        <authorList>
            <person name="McGowin C.L."/>
            <person name="Ma L."/>
            <person name="Jensen J.S."/>
            <person name="Mancuso M.M."/>
            <person name="Hamasuna R."/>
            <person name="Adegboye D."/>
            <person name="Martin D.H."/>
        </authorList>
    </citation>
    <scope>NUCLEOTIDE SEQUENCE [LARGE SCALE GENOMIC DNA]</scope>
    <source>
        <strain evidence="9 10">M6320</strain>
    </source>
</reference>
<evidence type="ECO:0000259" key="8">
    <source>
        <dbReference type="Pfam" id="PF08439"/>
    </source>
</evidence>
<gene>
    <name evidence="9" type="ORF">CM1_01050</name>
</gene>
<dbReference type="EC" id="3.4.24.-" evidence="6"/>
<proteinExistence type="inferred from homology"/>
<dbReference type="InterPro" id="IPR004438">
    <property type="entry name" value="Peptidase_M3B"/>
</dbReference>
<dbReference type="InterPro" id="IPR013647">
    <property type="entry name" value="OligopepF_N_dom"/>
</dbReference>
<dbReference type="AlphaFoldDB" id="A0ABC7ZJK2"/>
<dbReference type="InterPro" id="IPR042088">
    <property type="entry name" value="OligoPept_F_C"/>
</dbReference>
<dbReference type="Pfam" id="PF08439">
    <property type="entry name" value="Peptidase_M3_N"/>
    <property type="match status" value="1"/>
</dbReference>
<dbReference type="GO" id="GO:0004222">
    <property type="term" value="F:metalloendopeptidase activity"/>
    <property type="evidence" value="ECO:0007669"/>
    <property type="project" value="UniProtKB-UniRule"/>
</dbReference>
<evidence type="ECO:0000256" key="2">
    <source>
        <dbReference type="ARBA" id="ARBA00022723"/>
    </source>
</evidence>
<comment type="function">
    <text evidence="6">Has oligopeptidase activity and degrades a variety of small bioactive peptides.</text>
</comment>
<dbReference type="EMBL" id="CP003772">
    <property type="protein sequence ID" value="AFQ03996.1"/>
    <property type="molecule type" value="Genomic_DNA"/>
</dbReference>
<comment type="cofactor">
    <cofactor evidence="6">
        <name>Zn(2+)</name>
        <dbReference type="ChEBI" id="CHEBI:29105"/>
    </cofactor>
    <text evidence="6">Binds 1 zinc ion.</text>
</comment>
<evidence type="ECO:0000256" key="1">
    <source>
        <dbReference type="ARBA" id="ARBA00022670"/>
    </source>
</evidence>
<dbReference type="Proteomes" id="UP000005254">
    <property type="component" value="Chromosome"/>
</dbReference>
<dbReference type="RefSeq" id="WP_014893975.1">
    <property type="nucleotide sequence ID" value="NC_018497.1"/>
</dbReference>
<evidence type="ECO:0000256" key="5">
    <source>
        <dbReference type="ARBA" id="ARBA00023049"/>
    </source>
</evidence>
<evidence type="ECO:0000259" key="7">
    <source>
        <dbReference type="Pfam" id="PF01432"/>
    </source>
</evidence>
<dbReference type="KEGG" id="mgx:CM1_01050"/>
<name>A0ABC7ZJK2_MYCGT</name>
<dbReference type="NCBIfam" id="TIGR00181">
    <property type="entry name" value="pepF"/>
    <property type="match status" value="1"/>
</dbReference>
<accession>A0ABC7ZJK2</accession>
<dbReference type="GO" id="GO:0006508">
    <property type="term" value="P:proteolysis"/>
    <property type="evidence" value="ECO:0007669"/>
    <property type="project" value="UniProtKB-KW"/>
</dbReference>